<dbReference type="Proteomes" id="UP000069850">
    <property type="component" value="Chromosome 1"/>
</dbReference>
<dbReference type="AlphaFoldDB" id="A0A0X3BMX1"/>
<sequence>MPDAGTGLSTVANIFEEANRKSNHRLPVKASRPSREVVSLSHAENSREAAKDAKFGCY</sequence>
<evidence type="ECO:0000313" key="2">
    <source>
        <dbReference type="EMBL" id="CVK33408.1"/>
    </source>
</evidence>
<feature type="region of interest" description="Disordered" evidence="1">
    <location>
        <begin position="22"/>
        <end position="45"/>
    </location>
</feature>
<evidence type="ECO:0000256" key="1">
    <source>
        <dbReference type="SAM" id="MobiDB-lite"/>
    </source>
</evidence>
<evidence type="ECO:0000313" key="3">
    <source>
        <dbReference type="Proteomes" id="UP000069850"/>
    </source>
</evidence>
<reference evidence="2 3" key="1">
    <citation type="submission" date="2016-01" db="EMBL/GenBank/DDBJ databases">
        <authorList>
            <person name="Manzoor S."/>
        </authorList>
    </citation>
    <scope>NUCLEOTIDE SEQUENCE [LARGE SCALE GENOMIC DNA]</scope>
    <source>
        <strain evidence="2">Methanoculleus sp MAB1</strain>
    </source>
</reference>
<name>A0A0X3BMX1_9EURY</name>
<organism evidence="2 3">
    <name type="scientific">Methanoculleus bourgensis</name>
    <dbReference type="NCBI Taxonomy" id="83986"/>
    <lineage>
        <taxon>Archaea</taxon>
        <taxon>Methanobacteriati</taxon>
        <taxon>Methanobacteriota</taxon>
        <taxon>Stenosarchaea group</taxon>
        <taxon>Methanomicrobia</taxon>
        <taxon>Methanomicrobiales</taxon>
        <taxon>Methanomicrobiaceae</taxon>
        <taxon>Methanoculleus</taxon>
    </lineage>
</organism>
<accession>A0A0X3BMX1</accession>
<gene>
    <name evidence="2" type="ORF">MMAB1_2195</name>
</gene>
<protein>
    <submittedName>
        <fullName evidence="2">Uncharacterized protein</fullName>
    </submittedName>
</protein>
<dbReference type="KEGG" id="mema:MMAB1_2195"/>
<dbReference type="EMBL" id="LT158599">
    <property type="protein sequence ID" value="CVK33408.1"/>
    <property type="molecule type" value="Genomic_DNA"/>
</dbReference>
<proteinExistence type="predicted"/>